<dbReference type="Proteomes" id="UP000190080">
    <property type="component" value="Unassembled WGS sequence"/>
</dbReference>
<accession>A0A1V4IPA2</accession>
<name>A0A1V4IPA2_9CLOT</name>
<keyword evidence="3" id="KW-1185">Reference proteome</keyword>
<evidence type="ECO:0000313" key="2">
    <source>
        <dbReference type="EMBL" id="OPJ61644.1"/>
    </source>
</evidence>
<dbReference type="InterPro" id="IPR004843">
    <property type="entry name" value="Calcineurin-like_PHP"/>
</dbReference>
<dbReference type="AlphaFoldDB" id="A0A1V4IPA2"/>
<proteinExistence type="predicted"/>
<reference evidence="2 3" key="1">
    <citation type="submission" date="2017-03" db="EMBL/GenBank/DDBJ databases">
        <title>Genome sequence of Clostridium oryzae DSM 28571.</title>
        <authorList>
            <person name="Poehlein A."/>
            <person name="Daniel R."/>
        </authorList>
    </citation>
    <scope>NUCLEOTIDE SEQUENCE [LARGE SCALE GENOMIC DNA]</scope>
    <source>
        <strain evidence="2 3">DSM 28571</strain>
    </source>
</reference>
<dbReference type="STRING" id="1450648.CLORY_21440"/>
<evidence type="ECO:0000313" key="3">
    <source>
        <dbReference type="Proteomes" id="UP000190080"/>
    </source>
</evidence>
<gene>
    <name evidence="2" type="ORF">CLORY_21440</name>
</gene>
<dbReference type="OrthoDB" id="9783591at2"/>
<comment type="caution">
    <text evidence="2">The sequence shown here is derived from an EMBL/GenBank/DDBJ whole genome shotgun (WGS) entry which is preliminary data.</text>
</comment>
<feature type="domain" description="Calcineurin-like phosphoesterase" evidence="1">
    <location>
        <begin position="1"/>
        <end position="167"/>
    </location>
</feature>
<dbReference type="EMBL" id="MZGV01000020">
    <property type="protein sequence ID" value="OPJ61644.1"/>
    <property type="molecule type" value="Genomic_DNA"/>
</dbReference>
<organism evidence="2 3">
    <name type="scientific">Clostridium oryzae</name>
    <dbReference type="NCBI Taxonomy" id="1450648"/>
    <lineage>
        <taxon>Bacteria</taxon>
        <taxon>Bacillati</taxon>
        <taxon>Bacillota</taxon>
        <taxon>Clostridia</taxon>
        <taxon>Eubacteriales</taxon>
        <taxon>Clostridiaceae</taxon>
        <taxon>Clostridium</taxon>
    </lineage>
</organism>
<dbReference type="RefSeq" id="WP_079424137.1">
    <property type="nucleotide sequence ID" value="NZ_MZGV01000020.1"/>
</dbReference>
<dbReference type="SUPFAM" id="SSF56300">
    <property type="entry name" value="Metallo-dependent phosphatases"/>
    <property type="match status" value="1"/>
</dbReference>
<dbReference type="InterPro" id="IPR029052">
    <property type="entry name" value="Metallo-depent_PP-like"/>
</dbReference>
<dbReference type="GO" id="GO:0016787">
    <property type="term" value="F:hydrolase activity"/>
    <property type="evidence" value="ECO:0007669"/>
    <property type="project" value="InterPro"/>
</dbReference>
<dbReference type="Gene3D" id="3.60.21.10">
    <property type="match status" value="1"/>
</dbReference>
<protein>
    <submittedName>
        <fullName evidence="2">Calcineurin-like phosphoesterase superfamily domain protein</fullName>
    </submittedName>
</protein>
<evidence type="ECO:0000259" key="1">
    <source>
        <dbReference type="Pfam" id="PF00149"/>
    </source>
</evidence>
<sequence>MKILLVADLESRYIWDYFQPEKFKDIDIIISSGDLKAEYLSFLVTMIKAPLFYVPGNHNDKYLKNPPEGCEDIDGKIITYKGIRIMGLGGSMRYNFGNYQYTEREMKKRVFKMGLKLWLNKGVDIFVAHAPLKGIGDGNDLCHTGFKSFYSILDKYEPKYFIHGHQHLSYGYQPERIKKYKTTTIINAYDHYILEY</sequence>
<dbReference type="Pfam" id="PF00149">
    <property type="entry name" value="Metallophos"/>
    <property type="match status" value="1"/>
</dbReference>